<keyword evidence="3" id="KW-0378">Hydrolase</keyword>
<dbReference type="RefSeq" id="WP_273690529.1">
    <property type="nucleotide sequence ID" value="NZ_CP117411.1"/>
</dbReference>
<dbReference type="SMART" id="SM00507">
    <property type="entry name" value="HNHc"/>
    <property type="match status" value="1"/>
</dbReference>
<evidence type="ECO:0000259" key="2">
    <source>
        <dbReference type="SMART" id="SM00507"/>
    </source>
</evidence>
<organism evidence="3 4">
    <name type="scientific">Sphingomonas naphthae</name>
    <dbReference type="NCBI Taxonomy" id="1813468"/>
    <lineage>
        <taxon>Bacteria</taxon>
        <taxon>Pseudomonadati</taxon>
        <taxon>Pseudomonadota</taxon>
        <taxon>Alphaproteobacteria</taxon>
        <taxon>Sphingomonadales</taxon>
        <taxon>Sphingomonadaceae</taxon>
        <taxon>Sphingomonas</taxon>
    </lineage>
</organism>
<dbReference type="EMBL" id="CP117411">
    <property type="protein sequence ID" value="WCT75023.1"/>
    <property type="molecule type" value="Genomic_DNA"/>
</dbReference>
<protein>
    <submittedName>
        <fullName evidence="3">HNH endonuclease</fullName>
    </submittedName>
</protein>
<keyword evidence="3" id="KW-0540">Nuclease</keyword>
<evidence type="ECO:0000313" key="4">
    <source>
        <dbReference type="Proteomes" id="UP001220395"/>
    </source>
</evidence>
<gene>
    <name evidence="3" type="ORF">PQ455_07350</name>
</gene>
<dbReference type="Gene3D" id="1.10.30.50">
    <property type="match status" value="1"/>
</dbReference>
<reference evidence="3 4" key="1">
    <citation type="submission" date="2023-02" db="EMBL/GenBank/DDBJ databases">
        <title>Genome sequence of Sphingomonas naphthae.</title>
        <authorList>
            <person name="Kim S."/>
            <person name="Heo J."/>
            <person name="Kwon S.-W."/>
        </authorList>
    </citation>
    <scope>NUCLEOTIDE SEQUENCE [LARGE SCALE GENOMIC DNA]</scope>
    <source>
        <strain evidence="3 4">KACC 18716</strain>
    </source>
</reference>
<accession>A0ABY7TPR8</accession>
<dbReference type="Proteomes" id="UP001220395">
    <property type="component" value="Chromosome"/>
</dbReference>
<keyword evidence="3" id="KW-0255">Endonuclease</keyword>
<evidence type="ECO:0000256" key="1">
    <source>
        <dbReference type="SAM" id="MobiDB-lite"/>
    </source>
</evidence>
<name>A0ABY7TPR8_9SPHN</name>
<feature type="domain" description="HNH nuclease" evidence="2">
    <location>
        <begin position="49"/>
        <end position="106"/>
    </location>
</feature>
<sequence length="119" mass="13662">MGRLTGLPPRLAGLPPRLASTPIDAADRDRKRNEFHPWRAWYKTPLWRALRMATFTRDLFTCTMCGRIEGDTSKLVADHDTPHRGDRGVFFDPNNLKTLCASPCHSKHKQRLEQAAEHR</sequence>
<feature type="compositionally biased region" description="Low complexity" evidence="1">
    <location>
        <begin position="1"/>
        <end position="19"/>
    </location>
</feature>
<keyword evidence="4" id="KW-1185">Reference proteome</keyword>
<proteinExistence type="predicted"/>
<dbReference type="InterPro" id="IPR003615">
    <property type="entry name" value="HNH_nuc"/>
</dbReference>
<dbReference type="GO" id="GO:0004519">
    <property type="term" value="F:endonuclease activity"/>
    <property type="evidence" value="ECO:0007669"/>
    <property type="project" value="UniProtKB-KW"/>
</dbReference>
<evidence type="ECO:0000313" key="3">
    <source>
        <dbReference type="EMBL" id="WCT75023.1"/>
    </source>
</evidence>
<feature type="region of interest" description="Disordered" evidence="1">
    <location>
        <begin position="1"/>
        <end position="25"/>
    </location>
</feature>